<evidence type="ECO:0000256" key="10">
    <source>
        <dbReference type="ARBA" id="ARBA00022918"/>
    </source>
</evidence>
<protein>
    <recommendedName>
        <fullName evidence="3 13">Telomerase reverse transcriptase</fullName>
        <ecNumber evidence="2 13">2.7.7.49</ecNumber>
    </recommendedName>
    <alternativeName>
        <fullName evidence="13">Telomerase catalytic subunit</fullName>
    </alternativeName>
</protein>
<comment type="caution">
    <text evidence="16">The sequence shown here is derived from an EMBL/GenBank/DDBJ whole genome shotgun (WGS) entry which is preliminary data.</text>
</comment>
<feature type="compositionally biased region" description="Low complexity" evidence="14">
    <location>
        <begin position="228"/>
        <end position="258"/>
    </location>
</feature>
<comment type="subcellular location">
    <subcellularLocation>
        <location evidence="13">Nucleus</location>
    </subcellularLocation>
    <subcellularLocation>
        <location evidence="13">Chromosome</location>
        <location evidence="13">Telomere</location>
    </subcellularLocation>
</comment>
<evidence type="ECO:0000256" key="13">
    <source>
        <dbReference type="RuleBase" id="RU365061"/>
    </source>
</evidence>
<keyword evidence="5 13" id="KW-0808">Transferase</keyword>
<evidence type="ECO:0000313" key="17">
    <source>
        <dbReference type="Proteomes" id="UP001324115"/>
    </source>
</evidence>
<evidence type="ECO:0000256" key="2">
    <source>
        <dbReference type="ARBA" id="ARBA00012493"/>
    </source>
</evidence>
<dbReference type="Proteomes" id="UP001324115">
    <property type="component" value="Unassembled WGS sequence"/>
</dbReference>
<dbReference type="InterPro" id="IPR021891">
    <property type="entry name" value="Telomerase_RBD"/>
</dbReference>
<dbReference type="PANTHER" id="PTHR12066">
    <property type="entry name" value="TELOMERASE REVERSE TRANSCRIPTASE"/>
    <property type="match status" value="1"/>
</dbReference>
<dbReference type="PANTHER" id="PTHR12066:SF0">
    <property type="entry name" value="TELOMERASE REVERSE TRANSCRIPTASE"/>
    <property type="match status" value="1"/>
</dbReference>
<evidence type="ECO:0000256" key="12">
    <source>
        <dbReference type="ARBA" id="ARBA00048173"/>
    </source>
</evidence>
<keyword evidence="7 13" id="KW-0479">Metal-binding</keyword>
<keyword evidence="11 13" id="KW-0539">Nucleus</keyword>
<dbReference type="EMBL" id="JAXUIC010000011">
    <property type="protein sequence ID" value="KAK4564993.1"/>
    <property type="molecule type" value="Genomic_DNA"/>
</dbReference>
<gene>
    <name evidence="16" type="ORF">RGQ29_006869</name>
</gene>
<dbReference type="Gene3D" id="1.10.132.70">
    <property type="match status" value="1"/>
</dbReference>
<evidence type="ECO:0000256" key="1">
    <source>
        <dbReference type="ARBA" id="ARBA00008001"/>
    </source>
</evidence>
<evidence type="ECO:0000256" key="7">
    <source>
        <dbReference type="ARBA" id="ARBA00022723"/>
    </source>
</evidence>
<evidence type="ECO:0000313" key="16">
    <source>
        <dbReference type="EMBL" id="KAK4564993.1"/>
    </source>
</evidence>
<comment type="function">
    <text evidence="13">Telomerase is a ribonucleoprotein enzyme essential for the replication of chromosome termini in most eukaryotes. It elongates telomeres. It is a reverse transcriptase that adds simple sequence repeats to chromosome ends by copying a template sequence within the RNA component of the enzyme.</text>
</comment>
<keyword evidence="10 13" id="KW-0695">RNA-directed DNA polymerase</keyword>
<comment type="similarity">
    <text evidence="1 13">Belongs to the reverse transcriptase family. Telomerase subfamily.</text>
</comment>
<evidence type="ECO:0000256" key="11">
    <source>
        <dbReference type="ARBA" id="ARBA00023242"/>
    </source>
</evidence>
<keyword evidence="9 13" id="KW-0779">Telomere</keyword>
<feature type="region of interest" description="Disordered" evidence="14">
    <location>
        <begin position="227"/>
        <end position="272"/>
    </location>
</feature>
<dbReference type="InterPro" id="IPR003545">
    <property type="entry name" value="Telomerase_RT"/>
</dbReference>
<keyword evidence="8 13" id="KW-0460">Magnesium</keyword>
<sequence>MPKKRRVPEVLWRLFRHRARTLASTIVSLVPPLPPFSCSCSSSRTGSQCLSCSGSEAMSFLVRKEDPQEYVKLLNKCFVVASENAPPLSRFQSHSRWPQSQIVQRTIEIMMHEQFNSINVICKAYDKINRASPIVELLSSSAWCLLSQRVGDDIMVYLLKYTSIFLPVSSKKHQQVTGPPISDLCLKQSKKRTLESQHQHTSLDKCGSKKKRALVDNVNPVLEIQKCSNSSSVDDPSTSLDHVGSNVRSSSSPRSFSRLHGNKHSQASSSEVAVPISGTVSNNTEGDLNEKLQESSNHTAAKFGKRSRPFSWQRRRNRRRLNFEETSSFATIHMDKDGVSGRLQHDANSSLNSSEKMPCFSVSQAPKPLVVAKGAHINRKFMFYNRECSASVFPAKHILNSLKPNFSGANFLIGDIFGLNATQEMLCKSACLYHSLVKLLKKLIRKAQRCQRLRLLDKHCAVSTLDATVKSGTNFEGNESEKNVPENSRGSNTSYYLDIEPQFEANKSYCLRSRVESFIWAVIRSVVPTELLGSCHNWRMFRRNIAKFIKLRRFEKFSLKQCMHKLKASSFPFLSTEQFSCCLSNQVLKCTTGESIDMHKGSRILDDATHVLRHKLLESWIFWLFSSLVVPLVQANFYVTEIEHGNQDLYYYRKSVWEKLINKSVTCLKDQGYNDLDAATVRHIIKKRLFGFSKLRFRPKEDGMRMLSNLKASSRMPLRKSSLEDKSCGMHGKGKFCSKKVEFNYFKSVNLVLRDTQAVLKGIQLEEPEKLGASVFNYNDVYRKLCPFLIGLKNRLVTMPGAFVVVSDVLKAFDSIDQDKLLSVLKDVIQKDEYLLKQSHQVVCTDKSLWVHKNLVLMDQNMSTAKVTSSVPFCSLHTVFVNQEWSRHVKKEELFFNLKEHVKYNVLQLDKKFFVLGVGIPQGSIVSSLLCSFYYGHLERNLIIPYLEKAGEAAAKDISRRHISNDVSAEESSGDGYILLRFVDDFLLISTSKKLAASFFSRLQRGFHAYNCYMNDDKFSINFDIGDLAGIPSSRVYVGEDGISFIRWSGLLINCFTLEVQADYSKYLKNHLSSTLTVSWQGKPGHHLKTKLCGFMRPKCHPIFFCSNINSADVVRLNIYQAFLVCAMKFHCYVCDLSYICKLRKGFYLKMIQKSVRYMYKLIKKRMRSAYCHSDIWPILQLEEEEVGWLGLYAYIQVLKRKESRHKQLLSSLRCELAHKIHTSEPLPSQLKYAVDASHSSLIWKIKY</sequence>
<comment type="catalytic activity">
    <reaction evidence="12 13">
        <text>DNA(n) + a 2'-deoxyribonucleoside 5'-triphosphate = DNA(n+1) + diphosphate</text>
        <dbReference type="Rhea" id="RHEA:22508"/>
        <dbReference type="Rhea" id="RHEA-COMP:17339"/>
        <dbReference type="Rhea" id="RHEA-COMP:17340"/>
        <dbReference type="ChEBI" id="CHEBI:33019"/>
        <dbReference type="ChEBI" id="CHEBI:61560"/>
        <dbReference type="ChEBI" id="CHEBI:173112"/>
        <dbReference type="EC" id="2.7.7.49"/>
    </reaction>
</comment>
<dbReference type="GO" id="GO:0007004">
    <property type="term" value="P:telomere maintenance via telomerase"/>
    <property type="evidence" value="ECO:0007669"/>
    <property type="project" value="TreeGrafter"/>
</dbReference>
<evidence type="ECO:0000256" key="5">
    <source>
        <dbReference type="ARBA" id="ARBA00022679"/>
    </source>
</evidence>
<dbReference type="CDD" id="cd01648">
    <property type="entry name" value="TERT"/>
    <property type="match status" value="1"/>
</dbReference>
<evidence type="ECO:0000256" key="8">
    <source>
        <dbReference type="ARBA" id="ARBA00022842"/>
    </source>
</evidence>
<keyword evidence="6 13" id="KW-0548">Nucleotidyltransferase</keyword>
<keyword evidence="17" id="KW-1185">Reference proteome</keyword>
<feature type="domain" description="Reverse transcriptase" evidence="15">
    <location>
        <begin position="679"/>
        <end position="1053"/>
    </location>
</feature>
<dbReference type="GO" id="GO:0000333">
    <property type="term" value="C:telomerase catalytic core complex"/>
    <property type="evidence" value="ECO:0007669"/>
    <property type="project" value="TreeGrafter"/>
</dbReference>
<evidence type="ECO:0000256" key="14">
    <source>
        <dbReference type="SAM" id="MobiDB-lite"/>
    </source>
</evidence>
<organism evidence="16 17">
    <name type="scientific">Quercus rubra</name>
    <name type="common">Northern red oak</name>
    <name type="synonym">Quercus borealis</name>
    <dbReference type="NCBI Taxonomy" id="3512"/>
    <lineage>
        <taxon>Eukaryota</taxon>
        <taxon>Viridiplantae</taxon>
        <taxon>Streptophyta</taxon>
        <taxon>Embryophyta</taxon>
        <taxon>Tracheophyta</taxon>
        <taxon>Spermatophyta</taxon>
        <taxon>Magnoliopsida</taxon>
        <taxon>eudicotyledons</taxon>
        <taxon>Gunneridae</taxon>
        <taxon>Pentapetalae</taxon>
        <taxon>rosids</taxon>
        <taxon>fabids</taxon>
        <taxon>Fagales</taxon>
        <taxon>Fagaceae</taxon>
        <taxon>Quercus</taxon>
    </lineage>
</organism>
<dbReference type="EC" id="2.7.7.49" evidence="2 13"/>
<dbReference type="GO" id="GO:0046872">
    <property type="term" value="F:metal ion binding"/>
    <property type="evidence" value="ECO:0007669"/>
    <property type="project" value="UniProtKB-KW"/>
</dbReference>
<dbReference type="GO" id="GO:0000781">
    <property type="term" value="C:chromosome, telomeric region"/>
    <property type="evidence" value="ECO:0007669"/>
    <property type="project" value="UniProtKB-SubCell"/>
</dbReference>
<accession>A0AAN7I9F5</accession>
<evidence type="ECO:0000256" key="6">
    <source>
        <dbReference type="ARBA" id="ARBA00022695"/>
    </source>
</evidence>
<evidence type="ECO:0000256" key="4">
    <source>
        <dbReference type="ARBA" id="ARBA00022454"/>
    </source>
</evidence>
<dbReference type="Pfam" id="PF21399">
    <property type="entry name" value="TERT_C"/>
    <property type="match status" value="1"/>
</dbReference>
<dbReference type="InterPro" id="IPR049139">
    <property type="entry name" value="TERT_C"/>
</dbReference>
<dbReference type="Gene3D" id="3.30.70.2630">
    <property type="match status" value="1"/>
</dbReference>
<dbReference type="GO" id="GO:0042162">
    <property type="term" value="F:telomeric DNA binding"/>
    <property type="evidence" value="ECO:0007669"/>
    <property type="project" value="TreeGrafter"/>
</dbReference>
<name>A0AAN7I9F5_QUERU</name>
<keyword evidence="4 13" id="KW-0158">Chromosome</keyword>
<evidence type="ECO:0000259" key="15">
    <source>
        <dbReference type="PROSITE" id="PS50878"/>
    </source>
</evidence>
<dbReference type="Pfam" id="PF12009">
    <property type="entry name" value="Telomerase_RBD"/>
    <property type="match status" value="1"/>
</dbReference>
<dbReference type="GO" id="GO:0003720">
    <property type="term" value="F:telomerase activity"/>
    <property type="evidence" value="ECO:0007669"/>
    <property type="project" value="InterPro"/>
</dbReference>
<dbReference type="PROSITE" id="PS50878">
    <property type="entry name" value="RT_POL"/>
    <property type="match status" value="1"/>
</dbReference>
<dbReference type="SMART" id="SM00975">
    <property type="entry name" value="Telomerase_RBD"/>
    <property type="match status" value="1"/>
</dbReference>
<dbReference type="GO" id="GO:0070034">
    <property type="term" value="F:telomerase RNA binding"/>
    <property type="evidence" value="ECO:0007669"/>
    <property type="project" value="TreeGrafter"/>
</dbReference>
<reference evidence="16 17" key="1">
    <citation type="journal article" date="2023" name="G3 (Bethesda)">
        <title>A haplotype-resolved chromosome-scale genome for Quercus rubra L. provides insights into the genetics of adaptive traits for red oak species.</title>
        <authorList>
            <person name="Kapoor B."/>
            <person name="Jenkins J."/>
            <person name="Schmutz J."/>
            <person name="Zhebentyayeva T."/>
            <person name="Kuelheim C."/>
            <person name="Coggeshall M."/>
            <person name="Heim C."/>
            <person name="Lasky J.R."/>
            <person name="Leites L."/>
            <person name="Islam-Faridi N."/>
            <person name="Romero-Severson J."/>
            <person name="DeLeo V.L."/>
            <person name="Lucas S.M."/>
            <person name="Lazic D."/>
            <person name="Gailing O."/>
            <person name="Carlson J."/>
            <person name="Staton M."/>
        </authorList>
    </citation>
    <scope>NUCLEOTIDE SEQUENCE [LARGE SCALE GENOMIC DNA]</scope>
    <source>
        <strain evidence="16">Pseudo-F2</strain>
    </source>
</reference>
<dbReference type="InterPro" id="IPR000477">
    <property type="entry name" value="RT_dom"/>
</dbReference>
<dbReference type="Gene3D" id="1.10.357.90">
    <property type="match status" value="1"/>
</dbReference>
<evidence type="ECO:0000256" key="9">
    <source>
        <dbReference type="ARBA" id="ARBA00022895"/>
    </source>
</evidence>
<proteinExistence type="inferred from homology"/>
<dbReference type="AlphaFoldDB" id="A0AAN7I9F5"/>
<evidence type="ECO:0000256" key="3">
    <source>
        <dbReference type="ARBA" id="ARBA00016182"/>
    </source>
</evidence>